<reference evidence="1 2" key="1">
    <citation type="journal article" date="2019" name="Int. J. Syst. Evol. Microbiol.">
        <title>The Global Catalogue of Microorganisms (GCM) 10K type strain sequencing project: providing services to taxonomists for standard genome sequencing and annotation.</title>
        <authorList>
            <consortium name="The Broad Institute Genomics Platform"/>
            <consortium name="The Broad Institute Genome Sequencing Center for Infectious Disease"/>
            <person name="Wu L."/>
            <person name="Ma J."/>
        </authorList>
    </citation>
    <scope>NUCLEOTIDE SEQUENCE [LARGE SCALE GENOMIC DNA]</scope>
    <source>
        <strain evidence="1 2">JCM 6886</strain>
    </source>
</reference>
<sequence>MKKFKDVDNIAEQIFNDKIGRPAYAFGLWLATLQAKELGIKKLNIFEFGVATGAGLINLCDICAIMTKSTDMQYDIYGFDSDIGMPALSSGYKDHPELWHEGQFLVDHDEIRKKLPENAQLISGNIADTIEPFCQEHLSNDAPVGFVAVDVDLYSSTLSVFELFKHNNPELYLPVTIMYLDDINDLLTNNSWCGEMLAVREWNDQNELRKMEEMRIRQNHSPAGWHDHIYGLHVLDHPVRNGKRPDVCLDINITAI</sequence>
<dbReference type="RefSeq" id="WP_286304614.1">
    <property type="nucleotide sequence ID" value="NZ_AP027741.1"/>
</dbReference>
<dbReference type="InterPro" id="IPR029063">
    <property type="entry name" value="SAM-dependent_MTases_sf"/>
</dbReference>
<accession>A0ABN0TJ49</accession>
<proteinExistence type="predicted"/>
<evidence type="ECO:0000313" key="1">
    <source>
        <dbReference type="EMBL" id="GAA0223010.1"/>
    </source>
</evidence>
<dbReference type="Gene3D" id="3.40.50.150">
    <property type="entry name" value="Vaccinia Virus protein VP39"/>
    <property type="match status" value="1"/>
</dbReference>
<dbReference type="Proteomes" id="UP001501476">
    <property type="component" value="Unassembled WGS sequence"/>
</dbReference>
<name>A0ABN0TJ49_9GAMM</name>
<evidence type="ECO:0000313" key="2">
    <source>
        <dbReference type="Proteomes" id="UP001501476"/>
    </source>
</evidence>
<organism evidence="1 2">
    <name type="scientific">Methylophaga marina</name>
    <dbReference type="NCBI Taxonomy" id="45495"/>
    <lineage>
        <taxon>Bacteria</taxon>
        <taxon>Pseudomonadati</taxon>
        <taxon>Pseudomonadota</taxon>
        <taxon>Gammaproteobacteria</taxon>
        <taxon>Thiotrichales</taxon>
        <taxon>Piscirickettsiaceae</taxon>
        <taxon>Methylophaga</taxon>
    </lineage>
</organism>
<dbReference type="EMBL" id="BAAADG010000004">
    <property type="protein sequence ID" value="GAA0223010.1"/>
    <property type="molecule type" value="Genomic_DNA"/>
</dbReference>
<gene>
    <name evidence="1" type="ORF">GCM10008964_13230</name>
</gene>
<evidence type="ECO:0008006" key="3">
    <source>
        <dbReference type="Google" id="ProtNLM"/>
    </source>
</evidence>
<protein>
    <recommendedName>
        <fullName evidence="3">Class I SAM-dependent methyltransferase</fullName>
    </recommendedName>
</protein>
<comment type="caution">
    <text evidence="1">The sequence shown here is derived from an EMBL/GenBank/DDBJ whole genome shotgun (WGS) entry which is preliminary data.</text>
</comment>
<keyword evidence="2" id="KW-1185">Reference proteome</keyword>